<dbReference type="RefSeq" id="WP_132804649.1">
    <property type="nucleotide sequence ID" value="NZ_SMAK01000001.1"/>
</dbReference>
<evidence type="ECO:0000256" key="2">
    <source>
        <dbReference type="ARBA" id="ARBA00034122"/>
    </source>
</evidence>
<comment type="similarity">
    <text evidence="2">Belongs to the carbon-nitrogen hydrolase superfamily.</text>
</comment>
<protein>
    <submittedName>
        <fullName evidence="4">N-carbamoylputrescine amidase</fullName>
    </submittedName>
</protein>
<keyword evidence="1" id="KW-0378">Hydrolase</keyword>
<dbReference type="PROSITE" id="PS50263">
    <property type="entry name" value="CN_HYDROLASE"/>
    <property type="match status" value="1"/>
</dbReference>
<reference evidence="4 5" key="1">
    <citation type="submission" date="2019-03" db="EMBL/GenBank/DDBJ databases">
        <title>Genomic Encyclopedia of Type Strains, Phase IV (KMG-IV): sequencing the most valuable type-strain genomes for metagenomic binning, comparative biology and taxonomic classification.</title>
        <authorList>
            <person name="Goeker M."/>
        </authorList>
    </citation>
    <scope>NUCLEOTIDE SEQUENCE [LARGE SCALE GENOMIC DNA]</scope>
    <source>
        <strain evidence="4 5">DSM 19345</strain>
    </source>
</reference>
<name>A0A4R3MKK4_9HYPH</name>
<accession>A0A4R3MKK4</accession>
<dbReference type="AlphaFoldDB" id="A0A4R3MKK4"/>
<feature type="domain" description="CN hydrolase" evidence="3">
    <location>
        <begin position="4"/>
        <end position="259"/>
    </location>
</feature>
<dbReference type="GO" id="GO:0050126">
    <property type="term" value="F:N-carbamoylputrescine amidase activity"/>
    <property type="evidence" value="ECO:0007669"/>
    <property type="project" value="InterPro"/>
</dbReference>
<evidence type="ECO:0000259" key="3">
    <source>
        <dbReference type="PROSITE" id="PS50263"/>
    </source>
</evidence>
<dbReference type="Gene3D" id="3.60.110.10">
    <property type="entry name" value="Carbon-nitrogen hydrolase"/>
    <property type="match status" value="1"/>
</dbReference>
<comment type="caution">
    <text evidence="4">The sequence shown here is derived from an EMBL/GenBank/DDBJ whole genome shotgun (WGS) entry which is preliminary data.</text>
</comment>
<dbReference type="InterPro" id="IPR050345">
    <property type="entry name" value="Aliph_Amidase/BUP"/>
</dbReference>
<dbReference type="CDD" id="cd07573">
    <property type="entry name" value="CPA"/>
    <property type="match status" value="1"/>
</dbReference>
<dbReference type="EMBL" id="SMAK01000001">
    <property type="protein sequence ID" value="TCT13248.1"/>
    <property type="molecule type" value="Genomic_DNA"/>
</dbReference>
<dbReference type="Pfam" id="PF00795">
    <property type="entry name" value="CN_hydrolase"/>
    <property type="match status" value="1"/>
</dbReference>
<dbReference type="PANTHER" id="PTHR43674:SF2">
    <property type="entry name" value="BETA-UREIDOPROPIONASE"/>
    <property type="match status" value="1"/>
</dbReference>
<keyword evidence="5" id="KW-1185">Reference proteome</keyword>
<evidence type="ECO:0000313" key="5">
    <source>
        <dbReference type="Proteomes" id="UP000295678"/>
    </source>
</evidence>
<dbReference type="InterPro" id="IPR003010">
    <property type="entry name" value="C-N_Hydrolase"/>
</dbReference>
<dbReference type="GO" id="GO:0033388">
    <property type="term" value="P:putrescine biosynthetic process from arginine"/>
    <property type="evidence" value="ECO:0007669"/>
    <property type="project" value="TreeGrafter"/>
</dbReference>
<evidence type="ECO:0000256" key="1">
    <source>
        <dbReference type="ARBA" id="ARBA00022801"/>
    </source>
</evidence>
<dbReference type="PANTHER" id="PTHR43674">
    <property type="entry name" value="NITRILASE C965.09-RELATED"/>
    <property type="match status" value="1"/>
</dbReference>
<dbReference type="NCBIfam" id="TIGR03381">
    <property type="entry name" value="agmatine_aguB"/>
    <property type="match status" value="1"/>
</dbReference>
<organism evidence="4 5">
    <name type="scientific">Tepidamorphus gemmatus</name>
    <dbReference type="NCBI Taxonomy" id="747076"/>
    <lineage>
        <taxon>Bacteria</taxon>
        <taxon>Pseudomonadati</taxon>
        <taxon>Pseudomonadota</taxon>
        <taxon>Alphaproteobacteria</taxon>
        <taxon>Hyphomicrobiales</taxon>
        <taxon>Tepidamorphaceae</taxon>
        <taxon>Tepidamorphus</taxon>
    </lineage>
</organism>
<sequence>MRTVTVAATQMACTDVIEENVARAETLIREAASRGANIILIQELFEGPYFCQDELPEHFSRARPAEGHPTIRRFQELAAELDVVLPVSFFERANAAHYNALAMVDAGGALLGLYRKSHIPQGPGYEEKYYFNPGDTGFRVWDTKFGRIGAGICWDQWFPECARSMALMGAEILLYPTAIGSEPIDPDWDSMPHWQTVMCGHAGANLMPLVASNRIGTEAGRKGTAITFYGSSFIADWTGQKVAEADRTSETVLTASFDLDDIAGRRAAWGIFRDRRPDLYGPLMTLDGR</sequence>
<proteinExistence type="inferred from homology"/>
<evidence type="ECO:0000313" key="4">
    <source>
        <dbReference type="EMBL" id="TCT13248.1"/>
    </source>
</evidence>
<dbReference type="OrthoDB" id="9803803at2"/>
<dbReference type="Proteomes" id="UP000295678">
    <property type="component" value="Unassembled WGS sequence"/>
</dbReference>
<dbReference type="InterPro" id="IPR017755">
    <property type="entry name" value="N-carbamoylputrescine_amidase"/>
</dbReference>
<dbReference type="InterPro" id="IPR036526">
    <property type="entry name" value="C-N_Hydrolase_sf"/>
</dbReference>
<gene>
    <name evidence="4" type="ORF">EDC22_101109</name>
</gene>
<dbReference type="SUPFAM" id="SSF56317">
    <property type="entry name" value="Carbon-nitrogen hydrolase"/>
    <property type="match status" value="1"/>
</dbReference>